<reference evidence="2" key="1">
    <citation type="journal article" date="2023" name="Nat. Plants">
        <title>Single-cell RNA sequencing provides a high-resolution roadmap for understanding the multicellular compartmentation of specialized metabolism.</title>
        <authorList>
            <person name="Sun S."/>
            <person name="Shen X."/>
            <person name="Li Y."/>
            <person name="Li Y."/>
            <person name="Wang S."/>
            <person name="Li R."/>
            <person name="Zhang H."/>
            <person name="Shen G."/>
            <person name="Guo B."/>
            <person name="Wei J."/>
            <person name="Xu J."/>
            <person name="St-Pierre B."/>
            <person name="Chen S."/>
            <person name="Sun C."/>
        </authorList>
    </citation>
    <scope>NUCLEOTIDE SEQUENCE [LARGE SCALE GENOMIC DNA]</scope>
</reference>
<comment type="caution">
    <text evidence="1">The sequence shown here is derived from an EMBL/GenBank/DDBJ whole genome shotgun (WGS) entry which is preliminary data.</text>
</comment>
<dbReference type="Proteomes" id="UP001060085">
    <property type="component" value="Linkage Group LG05"/>
</dbReference>
<protein>
    <submittedName>
        <fullName evidence="1">Uncharacterized protein</fullName>
    </submittedName>
</protein>
<accession>A0ACC0ATY7</accession>
<evidence type="ECO:0000313" key="1">
    <source>
        <dbReference type="EMBL" id="KAI5664009.1"/>
    </source>
</evidence>
<proteinExistence type="predicted"/>
<sequence>MHDRSRPIVADRSLLGKVGEVPSESEKNKMKQKRAKTKRTWRKRSYRQREANLPREVATSIADRDLLRTIGLAYQRRYLPIEFVCNLIVATFDFSEFKKEERSRAINWGEKRDFPLRRSLQQQIGNIERNVGAMSDKNQCWAKQGFHNFDNLTPKQTMRDENSSPHANFGFKDDLFQNFQETFQPFETQGVGRFGTRGGRNGRGMGRGLEKEFMSMPREQENRHLLSTAGQAVGEEVLGRSPYFQAHPESYHFLMRWGG</sequence>
<organism evidence="1 2">
    <name type="scientific">Catharanthus roseus</name>
    <name type="common">Madagascar periwinkle</name>
    <name type="synonym">Vinca rosea</name>
    <dbReference type="NCBI Taxonomy" id="4058"/>
    <lineage>
        <taxon>Eukaryota</taxon>
        <taxon>Viridiplantae</taxon>
        <taxon>Streptophyta</taxon>
        <taxon>Embryophyta</taxon>
        <taxon>Tracheophyta</taxon>
        <taxon>Spermatophyta</taxon>
        <taxon>Magnoliopsida</taxon>
        <taxon>eudicotyledons</taxon>
        <taxon>Gunneridae</taxon>
        <taxon>Pentapetalae</taxon>
        <taxon>asterids</taxon>
        <taxon>lamiids</taxon>
        <taxon>Gentianales</taxon>
        <taxon>Apocynaceae</taxon>
        <taxon>Rauvolfioideae</taxon>
        <taxon>Vinceae</taxon>
        <taxon>Catharanthinae</taxon>
        <taxon>Catharanthus</taxon>
    </lineage>
</organism>
<dbReference type="EMBL" id="CM044705">
    <property type="protein sequence ID" value="KAI5664009.1"/>
    <property type="molecule type" value="Genomic_DNA"/>
</dbReference>
<name>A0ACC0ATY7_CATRO</name>
<gene>
    <name evidence="1" type="ORF">M9H77_23332</name>
</gene>
<keyword evidence="2" id="KW-1185">Reference proteome</keyword>
<evidence type="ECO:0000313" key="2">
    <source>
        <dbReference type="Proteomes" id="UP001060085"/>
    </source>
</evidence>